<dbReference type="Pfam" id="PF08244">
    <property type="entry name" value="Glyco_hydro_32C"/>
    <property type="match status" value="1"/>
</dbReference>
<dbReference type="Gene3D" id="2.60.120.560">
    <property type="entry name" value="Exo-inulinase, domain 1"/>
    <property type="match status" value="1"/>
</dbReference>
<dbReference type="InterPro" id="IPR013148">
    <property type="entry name" value="Glyco_hydro_32_N"/>
</dbReference>
<dbReference type="SUPFAM" id="SSF49899">
    <property type="entry name" value="Concanavalin A-like lectins/glucanases"/>
    <property type="match status" value="1"/>
</dbReference>
<dbReference type="SMART" id="SM00640">
    <property type="entry name" value="Glyco_32"/>
    <property type="match status" value="1"/>
</dbReference>
<feature type="chain" id="PRO_5034542245" evidence="5">
    <location>
        <begin position="18"/>
        <end position="659"/>
    </location>
</feature>
<evidence type="ECO:0000256" key="1">
    <source>
        <dbReference type="ARBA" id="ARBA00009902"/>
    </source>
</evidence>
<evidence type="ECO:0000313" key="9">
    <source>
        <dbReference type="Proteomes" id="UP000660729"/>
    </source>
</evidence>
<keyword evidence="3 4" id="KW-0326">Glycosidase</keyword>
<evidence type="ECO:0000256" key="2">
    <source>
        <dbReference type="ARBA" id="ARBA00022801"/>
    </source>
</evidence>
<dbReference type="Proteomes" id="UP000660729">
    <property type="component" value="Unassembled WGS sequence"/>
</dbReference>
<comment type="caution">
    <text evidence="8">The sequence shown here is derived from an EMBL/GenBank/DDBJ whole genome shotgun (WGS) entry which is preliminary data.</text>
</comment>
<sequence length="659" mass="73796">MSALAFLGAVLFTSVLAQFPAHENVPSEVDTLANNSLYLRWRPQHHVLPPNGHMNDPCGPMYDPVRDTYHIFYQSFPQHTQFGNKSWGHAISKDLIRWDDVGGWENRSFLAIEPSNYSVPSYDWIGAFSGGAYSTNLKGEQDGNLTLMYTGNVVLPDNWKKPYELGPPYATEMQNIATSSDGGLSWQKWDGNPMLNGQPGGWNVTGLRDPVFAPNRKLDAILGHNEPKWYMVMGSGIRDVGPRIPLYSADAHDLTNWTLEGALWEPSINETFGGDRSKTGNYGANFELAGLFDEVEKEEHGGDGNTTHWIVTFCAEGYADDWHPLEHWSLFVLGDVHRRDNGSAEFDTKASGVLDWGNFYAPNQFHDSKNDRRVVWGWSDEDLNNTVGVVQQGFQGSLGLPRELFVLKKHDVLPPVGDIHDGPEIWEPEAGNKTYTVTTTAQRPLPDVVAGIQGEEQLLVSQPLNLTTRHDLQSVNSSHYHLQTTTIQLPSASTPENYIGLELRSSSSREEFTQIRYYPHNSSLVLDRTHSTLIASSHPGIGTKTFVGHFEPFHHSNGTTEHIVIDIFVDGSLLEIFINDRFAMTSRVYPSRADALGAALISEGSTVVEEIKFWELETKVWPKRPTNASSELQYDEYYETHVTFENPYLPVGYGVYAGY</sequence>
<dbReference type="InterPro" id="IPR023296">
    <property type="entry name" value="Glyco_hydro_beta-prop_sf"/>
</dbReference>
<protein>
    <submittedName>
        <fullName evidence="8">Acid beta-fructofuranosidase</fullName>
    </submittedName>
</protein>
<dbReference type="CDD" id="cd18621">
    <property type="entry name" value="GH32_XdINV-like"/>
    <property type="match status" value="1"/>
</dbReference>
<dbReference type="GO" id="GO:0004575">
    <property type="term" value="F:sucrose alpha-glucosidase activity"/>
    <property type="evidence" value="ECO:0007669"/>
    <property type="project" value="TreeGrafter"/>
</dbReference>
<evidence type="ECO:0000256" key="4">
    <source>
        <dbReference type="RuleBase" id="RU362110"/>
    </source>
</evidence>
<dbReference type="AlphaFoldDB" id="A0A8H6VGR1"/>
<feature type="signal peptide" evidence="5">
    <location>
        <begin position="1"/>
        <end position="17"/>
    </location>
</feature>
<dbReference type="GO" id="GO:0005737">
    <property type="term" value="C:cytoplasm"/>
    <property type="evidence" value="ECO:0007669"/>
    <property type="project" value="TreeGrafter"/>
</dbReference>
<evidence type="ECO:0000313" key="8">
    <source>
        <dbReference type="EMBL" id="KAF7189927.1"/>
    </source>
</evidence>
<dbReference type="PANTHER" id="PTHR42800">
    <property type="entry name" value="EXOINULINASE INUD (AFU_ORTHOLOGUE AFUA_5G00480)"/>
    <property type="match status" value="1"/>
</dbReference>
<feature type="domain" description="Glycosyl hydrolase family 32 C-terminal" evidence="7">
    <location>
        <begin position="472"/>
        <end position="615"/>
    </location>
</feature>
<organism evidence="8 9">
    <name type="scientific">Pseudocercospora fuligena</name>
    <dbReference type="NCBI Taxonomy" id="685502"/>
    <lineage>
        <taxon>Eukaryota</taxon>
        <taxon>Fungi</taxon>
        <taxon>Dikarya</taxon>
        <taxon>Ascomycota</taxon>
        <taxon>Pezizomycotina</taxon>
        <taxon>Dothideomycetes</taxon>
        <taxon>Dothideomycetidae</taxon>
        <taxon>Mycosphaerellales</taxon>
        <taxon>Mycosphaerellaceae</taxon>
        <taxon>Pseudocercospora</taxon>
    </lineage>
</organism>
<dbReference type="InterPro" id="IPR001362">
    <property type="entry name" value="Glyco_hydro_32"/>
</dbReference>
<evidence type="ECO:0000256" key="5">
    <source>
        <dbReference type="SAM" id="SignalP"/>
    </source>
</evidence>
<dbReference type="EMBL" id="JABCIY010000177">
    <property type="protein sequence ID" value="KAF7189927.1"/>
    <property type="molecule type" value="Genomic_DNA"/>
</dbReference>
<dbReference type="InterPro" id="IPR013189">
    <property type="entry name" value="Glyco_hydro_32_C"/>
</dbReference>
<dbReference type="SUPFAM" id="SSF75005">
    <property type="entry name" value="Arabinanase/levansucrase/invertase"/>
    <property type="match status" value="1"/>
</dbReference>
<evidence type="ECO:0000256" key="3">
    <source>
        <dbReference type="ARBA" id="ARBA00023295"/>
    </source>
</evidence>
<keyword evidence="5" id="KW-0732">Signal</keyword>
<gene>
    <name evidence="8" type="ORF">HII31_08749</name>
</gene>
<dbReference type="Gene3D" id="2.115.10.20">
    <property type="entry name" value="Glycosyl hydrolase domain, family 43"/>
    <property type="match status" value="1"/>
</dbReference>
<reference evidence="8" key="1">
    <citation type="submission" date="2020-04" db="EMBL/GenBank/DDBJ databases">
        <title>Draft genome resource of the tomato pathogen Pseudocercospora fuligena.</title>
        <authorList>
            <person name="Zaccaron A."/>
        </authorList>
    </citation>
    <scope>NUCLEOTIDE SEQUENCE</scope>
    <source>
        <strain evidence="8">PF001</strain>
    </source>
</reference>
<dbReference type="PANTHER" id="PTHR42800:SF3">
    <property type="entry name" value="GLYCOSYL HYDROLASE FAMILY 32 N-TERMINAL DOMAIN-CONTAINING PROTEIN"/>
    <property type="match status" value="1"/>
</dbReference>
<keyword evidence="9" id="KW-1185">Reference proteome</keyword>
<feature type="domain" description="Glycosyl hydrolase family 32 N-terminal" evidence="6">
    <location>
        <begin position="46"/>
        <end position="408"/>
    </location>
</feature>
<evidence type="ECO:0000259" key="7">
    <source>
        <dbReference type="Pfam" id="PF08244"/>
    </source>
</evidence>
<evidence type="ECO:0000259" key="6">
    <source>
        <dbReference type="Pfam" id="PF00251"/>
    </source>
</evidence>
<proteinExistence type="inferred from homology"/>
<dbReference type="OrthoDB" id="202537at2759"/>
<keyword evidence="2 4" id="KW-0378">Hydrolase</keyword>
<dbReference type="GO" id="GO:0005987">
    <property type="term" value="P:sucrose catabolic process"/>
    <property type="evidence" value="ECO:0007669"/>
    <property type="project" value="TreeGrafter"/>
</dbReference>
<dbReference type="Pfam" id="PF00251">
    <property type="entry name" value="Glyco_hydro_32N"/>
    <property type="match status" value="1"/>
</dbReference>
<comment type="similarity">
    <text evidence="1 4">Belongs to the glycosyl hydrolase 32 family.</text>
</comment>
<name>A0A8H6VGR1_9PEZI</name>
<dbReference type="InterPro" id="IPR013320">
    <property type="entry name" value="ConA-like_dom_sf"/>
</dbReference>
<accession>A0A8H6VGR1</accession>